<comment type="caution">
    <text evidence="1">The sequence shown here is derived from an EMBL/GenBank/DDBJ whole genome shotgun (WGS) entry which is preliminary data.</text>
</comment>
<organism evidence="1 2">
    <name type="scientific">Heliobacterium chlorum</name>
    <dbReference type="NCBI Taxonomy" id="2698"/>
    <lineage>
        <taxon>Bacteria</taxon>
        <taxon>Bacillati</taxon>
        <taxon>Bacillota</taxon>
        <taxon>Clostridia</taxon>
        <taxon>Eubacteriales</taxon>
        <taxon>Heliobacteriaceae</taxon>
        <taxon>Heliobacterium</taxon>
    </lineage>
</organism>
<keyword evidence="2" id="KW-1185">Reference proteome</keyword>
<dbReference type="RefSeq" id="WP_188038332.1">
    <property type="nucleotide sequence ID" value="NZ_JACVHF010000001.1"/>
</dbReference>
<proteinExistence type="predicted"/>
<gene>
    <name evidence="1" type="ORF">H1S01_01405</name>
</gene>
<sequence>MEHLTRCPDCGSTDIGQGIFKGYASMMPVDNFFSFGSPVVADVCASCGLVLRLRVLKPHKFKSTSQDFEQLEPAD</sequence>
<accession>A0ABR7SX84</accession>
<reference evidence="1 2" key="1">
    <citation type="submission" date="2020-07" db="EMBL/GenBank/DDBJ databases">
        <title>Draft whole-genome sequence of Heliobacterium chlorum DSM 3682, type strain.</title>
        <authorList>
            <person name="Kyndt J.A."/>
            <person name="Meyer T.E."/>
            <person name="Imhoff J.F."/>
        </authorList>
    </citation>
    <scope>NUCLEOTIDE SEQUENCE [LARGE SCALE GENOMIC DNA]</scope>
    <source>
        <strain evidence="1 2">DSM 3682</strain>
    </source>
</reference>
<dbReference type="EMBL" id="JACVHF010000001">
    <property type="protein sequence ID" value="MBC9783163.1"/>
    <property type="molecule type" value="Genomic_DNA"/>
</dbReference>
<dbReference type="Proteomes" id="UP000617402">
    <property type="component" value="Unassembled WGS sequence"/>
</dbReference>
<evidence type="ECO:0000313" key="1">
    <source>
        <dbReference type="EMBL" id="MBC9783163.1"/>
    </source>
</evidence>
<name>A0ABR7SX84_HELCL</name>
<protein>
    <submittedName>
        <fullName evidence="1">Transcription initiation factor TFIIIB</fullName>
    </submittedName>
</protein>
<evidence type="ECO:0000313" key="2">
    <source>
        <dbReference type="Proteomes" id="UP000617402"/>
    </source>
</evidence>